<name>A0A9P9AWD3_9HYPO</name>
<comment type="function">
    <text evidence="12">Component of the cytochrome c oxidase, the last enzyme in the mitochondrial electron transport chain which drives oxidative phosphorylation.</text>
</comment>
<comment type="similarity">
    <text evidence="3 12">Belongs to the fungal cytochrome c oxidase subunit 7a family.</text>
</comment>
<gene>
    <name evidence="14" type="ORF">B0T10DRAFT_554217</name>
</gene>
<proteinExistence type="inferred from homology"/>
<keyword evidence="10 12" id="KW-0472">Membrane</keyword>
<dbReference type="GO" id="GO:0006123">
    <property type="term" value="P:mitochondrial electron transport, cytochrome c to oxygen"/>
    <property type="evidence" value="ECO:0007669"/>
    <property type="project" value="InterPro"/>
</dbReference>
<comment type="caution">
    <text evidence="14">The sequence shown here is derived from an EMBL/GenBank/DDBJ whole genome shotgun (WGS) entry which is preliminary data.</text>
</comment>
<keyword evidence="8 12" id="KW-0560">Oxidoreductase</keyword>
<keyword evidence="6 12" id="KW-0999">Mitochondrion inner membrane</keyword>
<dbReference type="GO" id="GO:0016491">
    <property type="term" value="F:oxidoreductase activity"/>
    <property type="evidence" value="ECO:0007669"/>
    <property type="project" value="UniProtKB-KW"/>
</dbReference>
<dbReference type="GO" id="GO:0005743">
    <property type="term" value="C:mitochondrial inner membrane"/>
    <property type="evidence" value="ECO:0007669"/>
    <property type="project" value="UniProtKB-SubCell"/>
</dbReference>
<dbReference type="PIRSF" id="PIRSF000283">
    <property type="entry name" value="COX9"/>
    <property type="match status" value="1"/>
</dbReference>
<protein>
    <recommendedName>
        <fullName evidence="4 12">Cytochrome c oxidase subunit 9, mitochondrial</fullName>
    </recommendedName>
    <alternativeName>
        <fullName evidence="11 12">Cytochrome c oxidase polypeptide VIIA</fullName>
    </alternativeName>
</protein>
<comment type="pathway">
    <text evidence="2 12">Energy metabolism; oxidative phosphorylation.</text>
</comment>
<dbReference type="InterPro" id="IPR014368">
    <property type="entry name" value="Cyt_c_oxidase_su7a_fun"/>
</dbReference>
<evidence type="ECO:0000256" key="7">
    <source>
        <dbReference type="ARBA" id="ARBA00022989"/>
    </source>
</evidence>
<evidence type="ECO:0000313" key="15">
    <source>
        <dbReference type="Proteomes" id="UP000777438"/>
    </source>
</evidence>
<evidence type="ECO:0000256" key="9">
    <source>
        <dbReference type="ARBA" id="ARBA00023128"/>
    </source>
</evidence>
<dbReference type="EMBL" id="JAGPYM010000001">
    <property type="protein sequence ID" value="KAH6899630.1"/>
    <property type="molecule type" value="Genomic_DNA"/>
</dbReference>
<reference evidence="14 15" key="1">
    <citation type="journal article" date="2021" name="Nat. Commun.">
        <title>Genetic determinants of endophytism in the Arabidopsis root mycobiome.</title>
        <authorList>
            <person name="Mesny F."/>
            <person name="Miyauchi S."/>
            <person name="Thiergart T."/>
            <person name="Pickel B."/>
            <person name="Atanasova L."/>
            <person name="Karlsson M."/>
            <person name="Huettel B."/>
            <person name="Barry K.W."/>
            <person name="Haridas S."/>
            <person name="Chen C."/>
            <person name="Bauer D."/>
            <person name="Andreopoulos W."/>
            <person name="Pangilinan J."/>
            <person name="LaButti K."/>
            <person name="Riley R."/>
            <person name="Lipzen A."/>
            <person name="Clum A."/>
            <person name="Drula E."/>
            <person name="Henrissat B."/>
            <person name="Kohler A."/>
            <person name="Grigoriev I.V."/>
            <person name="Martin F.M."/>
            <person name="Hacquard S."/>
        </authorList>
    </citation>
    <scope>NUCLEOTIDE SEQUENCE [LARGE SCALE GENOMIC DNA]</scope>
    <source>
        <strain evidence="14 15">MPI-CAGE-CH-0241</strain>
    </source>
</reference>
<evidence type="ECO:0000256" key="2">
    <source>
        <dbReference type="ARBA" id="ARBA00004673"/>
    </source>
</evidence>
<dbReference type="OrthoDB" id="2317211at2759"/>
<evidence type="ECO:0000256" key="8">
    <source>
        <dbReference type="ARBA" id="ARBA00023002"/>
    </source>
</evidence>
<dbReference type="PANTHER" id="PTHR28264:SF1">
    <property type="entry name" value="CYTOCHROME C OXIDASE SUBUNIT 6C"/>
    <property type="match status" value="1"/>
</dbReference>
<evidence type="ECO:0000256" key="4">
    <source>
        <dbReference type="ARBA" id="ARBA00016081"/>
    </source>
</evidence>
<keyword evidence="9 12" id="KW-0496">Mitochondrion</keyword>
<keyword evidence="7 13" id="KW-1133">Transmembrane helix</keyword>
<evidence type="ECO:0000256" key="10">
    <source>
        <dbReference type="ARBA" id="ARBA00023136"/>
    </source>
</evidence>
<evidence type="ECO:0000313" key="14">
    <source>
        <dbReference type="EMBL" id="KAH6899630.1"/>
    </source>
</evidence>
<evidence type="ECO:0000256" key="1">
    <source>
        <dbReference type="ARBA" id="ARBA00004434"/>
    </source>
</evidence>
<organism evidence="14 15">
    <name type="scientific">Thelonectria olida</name>
    <dbReference type="NCBI Taxonomy" id="1576542"/>
    <lineage>
        <taxon>Eukaryota</taxon>
        <taxon>Fungi</taxon>
        <taxon>Dikarya</taxon>
        <taxon>Ascomycota</taxon>
        <taxon>Pezizomycotina</taxon>
        <taxon>Sordariomycetes</taxon>
        <taxon>Hypocreomycetidae</taxon>
        <taxon>Hypocreales</taxon>
        <taxon>Nectriaceae</taxon>
        <taxon>Thelonectria</taxon>
    </lineage>
</organism>
<evidence type="ECO:0000256" key="12">
    <source>
        <dbReference type="PIRNR" id="PIRNR000283"/>
    </source>
</evidence>
<keyword evidence="5 13" id="KW-0812">Transmembrane</keyword>
<feature type="transmembrane region" description="Helical" evidence="13">
    <location>
        <begin position="15"/>
        <end position="37"/>
    </location>
</feature>
<dbReference type="CDD" id="cd22888">
    <property type="entry name" value="CcO_VIIa_fungal"/>
    <property type="match status" value="1"/>
</dbReference>
<evidence type="ECO:0000256" key="5">
    <source>
        <dbReference type="ARBA" id="ARBA00022692"/>
    </source>
</evidence>
<comment type="subcellular location">
    <subcellularLocation>
        <location evidence="1">Mitochondrion inner membrane</location>
        <topology evidence="1">Single-pass membrane protein</topology>
    </subcellularLocation>
</comment>
<dbReference type="PANTHER" id="PTHR28264">
    <property type="entry name" value="CYTOCHROME C OXIDASE SUBUNIT 7A"/>
    <property type="match status" value="1"/>
</dbReference>
<sequence>MAAVRPITGMLRRHLVLDLSIALGSGFAMANLFWYGYHVPRTEARDNFYIKREAERAAEKAE</sequence>
<keyword evidence="15" id="KW-1185">Reference proteome</keyword>
<dbReference type="GO" id="GO:0004129">
    <property type="term" value="F:cytochrome-c oxidase activity"/>
    <property type="evidence" value="ECO:0007669"/>
    <property type="project" value="TreeGrafter"/>
</dbReference>
<evidence type="ECO:0000256" key="11">
    <source>
        <dbReference type="ARBA" id="ARBA00031091"/>
    </source>
</evidence>
<evidence type="ECO:0000256" key="6">
    <source>
        <dbReference type="ARBA" id="ARBA00022792"/>
    </source>
</evidence>
<evidence type="ECO:0000256" key="3">
    <source>
        <dbReference type="ARBA" id="ARBA00008862"/>
    </source>
</evidence>
<evidence type="ECO:0000256" key="13">
    <source>
        <dbReference type="SAM" id="Phobius"/>
    </source>
</evidence>
<accession>A0A9P9AWD3</accession>
<dbReference type="AlphaFoldDB" id="A0A9P9AWD3"/>
<dbReference type="Proteomes" id="UP000777438">
    <property type="component" value="Unassembled WGS sequence"/>
</dbReference>